<evidence type="ECO:0000256" key="4">
    <source>
        <dbReference type="ARBA" id="ARBA00023163"/>
    </source>
</evidence>
<evidence type="ECO:0000256" key="1">
    <source>
        <dbReference type="ARBA" id="ARBA00009437"/>
    </source>
</evidence>
<evidence type="ECO:0000256" key="2">
    <source>
        <dbReference type="ARBA" id="ARBA00023015"/>
    </source>
</evidence>
<dbReference type="GO" id="GO:0043565">
    <property type="term" value="F:sequence-specific DNA binding"/>
    <property type="evidence" value="ECO:0007669"/>
    <property type="project" value="TreeGrafter"/>
</dbReference>
<dbReference type="PANTHER" id="PTHR30427:SF1">
    <property type="entry name" value="TRANSCRIPTIONAL ACTIVATOR PROTEIN LYSR"/>
    <property type="match status" value="1"/>
</dbReference>
<dbReference type="InterPro" id="IPR005119">
    <property type="entry name" value="LysR_subst-bd"/>
</dbReference>
<dbReference type="GO" id="GO:0003700">
    <property type="term" value="F:DNA-binding transcription factor activity"/>
    <property type="evidence" value="ECO:0007669"/>
    <property type="project" value="InterPro"/>
</dbReference>
<dbReference type="GO" id="GO:0010628">
    <property type="term" value="P:positive regulation of gene expression"/>
    <property type="evidence" value="ECO:0007669"/>
    <property type="project" value="TreeGrafter"/>
</dbReference>
<dbReference type="PRINTS" id="PR00039">
    <property type="entry name" value="HTHLYSR"/>
</dbReference>
<dbReference type="PROSITE" id="PS50931">
    <property type="entry name" value="HTH_LYSR"/>
    <property type="match status" value="1"/>
</dbReference>
<proteinExistence type="inferred from homology"/>
<dbReference type="EMBL" id="SNZP01000007">
    <property type="protein sequence ID" value="TDR79802.1"/>
    <property type="molecule type" value="Genomic_DNA"/>
</dbReference>
<accession>A0A4R7B7I8</accession>
<dbReference type="Pfam" id="PF03466">
    <property type="entry name" value="LysR_substrate"/>
    <property type="match status" value="1"/>
</dbReference>
<name>A0A4R7B7I8_9NEIS</name>
<evidence type="ECO:0000256" key="3">
    <source>
        <dbReference type="ARBA" id="ARBA00023125"/>
    </source>
</evidence>
<dbReference type="AlphaFoldDB" id="A0A4R7B7I8"/>
<keyword evidence="2" id="KW-0805">Transcription regulation</keyword>
<dbReference type="InterPro" id="IPR036388">
    <property type="entry name" value="WH-like_DNA-bd_sf"/>
</dbReference>
<dbReference type="SUPFAM" id="SSF53850">
    <property type="entry name" value="Periplasmic binding protein-like II"/>
    <property type="match status" value="1"/>
</dbReference>
<dbReference type="Gene3D" id="3.40.190.10">
    <property type="entry name" value="Periplasmic binding protein-like II"/>
    <property type="match status" value="2"/>
</dbReference>
<dbReference type="Proteomes" id="UP000295611">
    <property type="component" value="Unassembled WGS sequence"/>
</dbReference>
<evidence type="ECO:0000313" key="6">
    <source>
        <dbReference type="EMBL" id="TDR79802.1"/>
    </source>
</evidence>
<feature type="domain" description="HTH lysR-type" evidence="5">
    <location>
        <begin position="16"/>
        <end position="73"/>
    </location>
</feature>
<dbReference type="SUPFAM" id="SSF46785">
    <property type="entry name" value="Winged helix' DNA-binding domain"/>
    <property type="match status" value="1"/>
</dbReference>
<keyword evidence="3 6" id="KW-0238">DNA-binding</keyword>
<dbReference type="PANTHER" id="PTHR30427">
    <property type="entry name" value="TRANSCRIPTIONAL ACTIVATOR PROTEIN LYSR"/>
    <property type="match status" value="1"/>
</dbReference>
<comment type="similarity">
    <text evidence="1">Belongs to the LysR transcriptional regulatory family.</text>
</comment>
<evidence type="ECO:0000313" key="7">
    <source>
        <dbReference type="Proteomes" id="UP000295611"/>
    </source>
</evidence>
<dbReference type="Pfam" id="PF00126">
    <property type="entry name" value="HTH_1"/>
    <property type="match status" value="1"/>
</dbReference>
<keyword evidence="7" id="KW-1185">Reference proteome</keyword>
<sequence length="318" mass="35259">MPDSQAPNAIFDLTMIRFRQIEAFRHLIITGTGTAAAKRMQITQPAISRLISDLEEDLGFALFRREKGRLEPTVAGLRFYRAVEENFLGLERLKQVADSIRSEASESLNITCLPVLSTTLLPLVLKVFRQAHPDVVVKVDPCSMGELMSRLQDMKTDVALSLEFAEIAGIEIEPIFATKVMCAMPSDHPLTAKSVITPQDLEGENVIGWLPKGALSFGAERSIIEGAGIHPHYTVETNNSHTRYAMVANGIGISIVEPFAYAVWQAHGVTIRPFEPAPTYGYVLAYPRASLRSEITLDFRQAVLDVVKRYNFTASPRE</sequence>
<dbReference type="InterPro" id="IPR036390">
    <property type="entry name" value="WH_DNA-bd_sf"/>
</dbReference>
<protein>
    <submittedName>
        <fullName evidence="6">DNA-binding transcriptional LysR family regulator</fullName>
    </submittedName>
</protein>
<reference evidence="6 7" key="1">
    <citation type="submission" date="2019-03" db="EMBL/GenBank/DDBJ databases">
        <title>Genomic Encyclopedia of Type Strains, Phase III (KMG-III): the genomes of soil and plant-associated and newly described type strains.</title>
        <authorList>
            <person name="Whitman W."/>
        </authorList>
    </citation>
    <scope>NUCLEOTIDE SEQUENCE [LARGE SCALE GENOMIC DNA]</scope>
    <source>
        <strain evidence="6 7">CECT 8976</strain>
    </source>
</reference>
<evidence type="ECO:0000259" key="5">
    <source>
        <dbReference type="PROSITE" id="PS50931"/>
    </source>
</evidence>
<dbReference type="Gene3D" id="1.10.10.10">
    <property type="entry name" value="Winged helix-like DNA-binding domain superfamily/Winged helix DNA-binding domain"/>
    <property type="match status" value="1"/>
</dbReference>
<keyword evidence="4" id="KW-0804">Transcription</keyword>
<organism evidence="6 7">
    <name type="scientific">Paludibacterium purpuratum</name>
    <dbReference type="NCBI Taxonomy" id="1144873"/>
    <lineage>
        <taxon>Bacteria</taxon>
        <taxon>Pseudomonadati</taxon>
        <taxon>Pseudomonadota</taxon>
        <taxon>Betaproteobacteria</taxon>
        <taxon>Neisseriales</taxon>
        <taxon>Chromobacteriaceae</taxon>
        <taxon>Paludibacterium</taxon>
    </lineage>
</organism>
<gene>
    <name evidence="6" type="ORF">DFP86_107168</name>
</gene>
<comment type="caution">
    <text evidence="6">The sequence shown here is derived from an EMBL/GenBank/DDBJ whole genome shotgun (WGS) entry which is preliminary data.</text>
</comment>
<dbReference type="InterPro" id="IPR000847">
    <property type="entry name" value="LysR_HTH_N"/>
</dbReference>